<evidence type="ECO:0000313" key="4">
    <source>
        <dbReference type="EMBL" id="GAJ28637.1"/>
    </source>
</evidence>
<evidence type="ECO:0000259" key="3">
    <source>
        <dbReference type="Pfam" id="PF00534"/>
    </source>
</evidence>
<organism evidence="4 5">
    <name type="scientific">Acidomonas methanolica NBRC 104435</name>
    <dbReference type="NCBI Taxonomy" id="1231351"/>
    <lineage>
        <taxon>Bacteria</taxon>
        <taxon>Pseudomonadati</taxon>
        <taxon>Pseudomonadota</taxon>
        <taxon>Alphaproteobacteria</taxon>
        <taxon>Acetobacterales</taxon>
        <taxon>Acetobacteraceae</taxon>
        <taxon>Acidomonas</taxon>
    </lineage>
</organism>
<feature type="domain" description="Glycosyl transferase family 1" evidence="3">
    <location>
        <begin position="180"/>
        <end position="329"/>
    </location>
</feature>
<dbReference type="GO" id="GO:0016757">
    <property type="term" value="F:glycosyltransferase activity"/>
    <property type="evidence" value="ECO:0007669"/>
    <property type="project" value="InterPro"/>
</dbReference>
<dbReference type="EMBL" id="BAND01000032">
    <property type="protein sequence ID" value="GAJ28637.1"/>
    <property type="molecule type" value="Genomic_DNA"/>
</dbReference>
<sequence>MRLAILSIGMAEKNDSVCNDVAHHYRVLSSRNTNDGTVRLFAGSYDPSAFPDLPVENASAFEKWLTEEPETVVLFHYCDSRSPFDDFLREKCQRVIIRWYNATPPWFTFGVQNQNAHHALLGYENIIQFINRTHVSFWANSAFTRDQLVALGAAPERCHIVFPASRYLTLPVASGQNMADQKRHDKDTVDLLFVSDVVAHKGHLNAIAVAERAQEIIGRKVRLHIVGKGLDEPSAFSARLRLAIEDARADIIVHGPVSDDALVHLYQTADIFVCVSEHEGFGLPVFEAMRYQLPVIAWAATAFRELLAAHPFAFPNFDLDLFAAAIGALETPSVRNRLLEIQYAVLQTYSSDILKDQILTALAAQESRWGQPVPDDLSRPAIRYLPRAANAIDVARSSLYERYRHGFDANLTFDSHMNVTSLHDLRMFKDYLTQGRELVRVLTVPAHEPSVTFRPEEFSMCKGVYTRLPEEKAKPPAPIAVEADHLIFGPYAQMPPGQYRATLHATIKILSEKDVPFEIDVNSDGQQVASRIVTLPPGEHTDHAPIPFTLVGDAPRVEIRLRAVDAFEGNVIFSGITLAQTEGSGNAIVTTPSSGAHRWLTRLPAFGPLAQLSSKRQAKSLFRKGDAARDSGAWAEAARFYDMGLHLEPDRYAYIMQAAQMHEEAGNLEAARTLYSRALSLLPNDADLCLRIGHFYKRSGDAIMARQFYLKALSVYGSVATDAGAELLALPPL</sequence>
<dbReference type="Pfam" id="PF13181">
    <property type="entry name" value="TPR_8"/>
    <property type="match status" value="1"/>
</dbReference>
<dbReference type="Pfam" id="PF00534">
    <property type="entry name" value="Glycos_transf_1"/>
    <property type="match status" value="1"/>
</dbReference>
<dbReference type="SUPFAM" id="SSF48452">
    <property type="entry name" value="TPR-like"/>
    <property type="match status" value="1"/>
</dbReference>
<dbReference type="Gene3D" id="1.25.40.10">
    <property type="entry name" value="Tetratricopeptide repeat domain"/>
    <property type="match status" value="1"/>
</dbReference>
<dbReference type="AlphaFoldDB" id="A0A023D3C2"/>
<dbReference type="SUPFAM" id="SSF53756">
    <property type="entry name" value="UDP-Glycosyltransferase/glycogen phosphorylase"/>
    <property type="match status" value="1"/>
</dbReference>
<evidence type="ECO:0000256" key="2">
    <source>
        <dbReference type="PROSITE-ProRule" id="PRU00339"/>
    </source>
</evidence>
<feature type="repeat" description="TPR" evidence="2">
    <location>
        <begin position="652"/>
        <end position="685"/>
    </location>
</feature>
<keyword evidence="2" id="KW-0802">TPR repeat</keyword>
<evidence type="ECO:0000313" key="5">
    <source>
        <dbReference type="Proteomes" id="UP000019760"/>
    </source>
</evidence>
<reference evidence="5" key="1">
    <citation type="journal article" date="2014" name="FEMS Microbiol. Lett.">
        <title>Draft Genomic DNA Sequence of the Facultatively Methylotrophic Bacterium Acidomonas methanolica type strain MB58.</title>
        <authorList>
            <person name="Higashiura N."/>
            <person name="Hadano H."/>
            <person name="Hirakawa H."/>
            <person name="Matsutani M."/>
            <person name="Takabe S."/>
            <person name="Matsushita K."/>
            <person name="Azuma Y."/>
        </authorList>
    </citation>
    <scope>NUCLEOTIDE SEQUENCE [LARGE SCALE GENOMIC DNA]</scope>
    <source>
        <strain evidence="5">MB58</strain>
    </source>
</reference>
<dbReference type="Gene3D" id="3.40.50.2000">
    <property type="entry name" value="Glycogen Phosphorylase B"/>
    <property type="match status" value="1"/>
</dbReference>
<dbReference type="Proteomes" id="UP000019760">
    <property type="component" value="Unassembled WGS sequence"/>
</dbReference>
<dbReference type="OrthoDB" id="7263484at2"/>
<dbReference type="InterPro" id="IPR011990">
    <property type="entry name" value="TPR-like_helical_dom_sf"/>
</dbReference>
<reference evidence="4 5" key="2">
    <citation type="journal article" date="2014" name="FEMS Microbiol. Lett.">
        <title>Draft genomic DNA sequence of the facultatively methylotrophic bacterium Acidomonas methanolica type strain MB58.</title>
        <authorList>
            <person name="Higashiura N."/>
            <person name="Hadano H."/>
            <person name="Hirakawa H."/>
            <person name="Matsutani M."/>
            <person name="Takabe S."/>
            <person name="Matsushita K."/>
            <person name="Azuma Y."/>
        </authorList>
    </citation>
    <scope>NUCLEOTIDE SEQUENCE [LARGE SCALE GENOMIC DNA]</scope>
    <source>
        <strain evidence="4 5">MB58</strain>
    </source>
</reference>
<proteinExistence type="predicted"/>
<comment type="caution">
    <text evidence="4">The sequence shown here is derived from an EMBL/GenBank/DDBJ whole genome shotgun (WGS) entry which is preliminary data.</text>
</comment>
<dbReference type="InterPro" id="IPR019734">
    <property type="entry name" value="TPR_rpt"/>
</dbReference>
<dbReference type="SMART" id="SM00028">
    <property type="entry name" value="TPR"/>
    <property type="match status" value="3"/>
</dbReference>
<dbReference type="RefSeq" id="WP_132127001.1">
    <property type="nucleotide sequence ID" value="NZ_BAND01000032.1"/>
</dbReference>
<evidence type="ECO:0000256" key="1">
    <source>
        <dbReference type="ARBA" id="ARBA00022679"/>
    </source>
</evidence>
<dbReference type="InterPro" id="IPR001296">
    <property type="entry name" value="Glyco_trans_1"/>
</dbReference>
<dbReference type="GO" id="GO:0009103">
    <property type="term" value="P:lipopolysaccharide biosynthetic process"/>
    <property type="evidence" value="ECO:0007669"/>
    <property type="project" value="TreeGrafter"/>
</dbReference>
<dbReference type="PANTHER" id="PTHR46401">
    <property type="entry name" value="GLYCOSYLTRANSFERASE WBBK-RELATED"/>
    <property type="match status" value="1"/>
</dbReference>
<name>A0A023D3C2_ACIMT</name>
<protein>
    <submittedName>
        <fullName evidence="4">Glycosyl transferase group 1</fullName>
    </submittedName>
</protein>
<accession>A0A023D3C2</accession>
<keyword evidence="1 4" id="KW-0808">Transferase</keyword>
<keyword evidence="5" id="KW-1185">Reference proteome</keyword>
<dbReference type="PROSITE" id="PS50005">
    <property type="entry name" value="TPR"/>
    <property type="match status" value="1"/>
</dbReference>
<gene>
    <name evidence="4" type="ORF">Amme_032_015</name>
</gene>
<dbReference type="PANTHER" id="PTHR46401:SF2">
    <property type="entry name" value="GLYCOSYLTRANSFERASE WBBK-RELATED"/>
    <property type="match status" value="1"/>
</dbReference>